<reference evidence="2 3" key="1">
    <citation type="journal article" date="2022" name="Arch. Microbiol.">
        <title>Paraburkholderia bengalensis sp. nov. isolated from roots of Oryza sativa, IR64.</title>
        <authorList>
            <person name="Nag P."/>
            <person name="Mondal N."/>
            <person name="Sarkar J."/>
            <person name="Das S."/>
        </authorList>
    </citation>
    <scope>NUCLEOTIDE SEQUENCE [LARGE SCALE GENOMIC DNA]</scope>
    <source>
        <strain evidence="2 3">IR64_4_BI</strain>
    </source>
</reference>
<keyword evidence="1" id="KW-0175">Coiled coil</keyword>
<name>A0ABU8J598_9BURK</name>
<evidence type="ECO:0000313" key="3">
    <source>
        <dbReference type="Proteomes" id="UP001386437"/>
    </source>
</evidence>
<sequence length="323" mass="35907">MLKKLKLNAVAADLAAVRALLNSRSIEEDPIGVYQFEQRKEELERQLQEINETNEAHASLAIFFGGGPVQGSRGINADFAGGALEDVQELIKKCLATRELGALAERGRVPLRGNAQLLVTDVARGSFGFVLEEAGGEMPLIDTVLKDVVDEVAELISNIASSDEPDFQSATESLDGRILLSLRQFFRRLDESEATVRVVEKDRDFLLDRGAVNRARTRTEAIEIDERGEEFEGTLFLLPDSKRFELHTQWGGESTTLVGPVSRDVLRQLAGEPELGEAPIDPRDVPRTAWSVRIKVREIRERGRAPRTAYTLVKLLRPSRKAH</sequence>
<evidence type="ECO:0000313" key="2">
    <source>
        <dbReference type="EMBL" id="MEI6002728.1"/>
    </source>
</evidence>
<evidence type="ECO:0000256" key="1">
    <source>
        <dbReference type="SAM" id="Coils"/>
    </source>
</evidence>
<comment type="caution">
    <text evidence="2">The sequence shown here is derived from an EMBL/GenBank/DDBJ whole genome shotgun (WGS) entry which is preliminary data.</text>
</comment>
<gene>
    <name evidence="2" type="ORF">H3V53_38215</name>
</gene>
<dbReference type="Proteomes" id="UP001386437">
    <property type="component" value="Unassembled WGS sequence"/>
</dbReference>
<feature type="coiled-coil region" evidence="1">
    <location>
        <begin position="33"/>
        <end position="60"/>
    </location>
</feature>
<proteinExistence type="predicted"/>
<accession>A0ABU8J598</accession>
<keyword evidence="3" id="KW-1185">Reference proteome</keyword>
<protein>
    <submittedName>
        <fullName evidence="2">Uncharacterized protein</fullName>
    </submittedName>
</protein>
<organism evidence="2 3">
    <name type="scientific">Paraburkholderia bengalensis</name>
    <dbReference type="NCBI Taxonomy" id="2747562"/>
    <lineage>
        <taxon>Bacteria</taxon>
        <taxon>Pseudomonadati</taxon>
        <taxon>Pseudomonadota</taxon>
        <taxon>Betaproteobacteria</taxon>
        <taxon>Burkholderiales</taxon>
        <taxon>Burkholderiaceae</taxon>
        <taxon>Paraburkholderia</taxon>
    </lineage>
</organism>
<dbReference type="RefSeq" id="WP_336602338.1">
    <property type="nucleotide sequence ID" value="NZ_JACFYJ010000129.1"/>
</dbReference>
<dbReference type="EMBL" id="JACFYJ010000129">
    <property type="protein sequence ID" value="MEI6002728.1"/>
    <property type="molecule type" value="Genomic_DNA"/>
</dbReference>